<evidence type="ECO:0000313" key="2">
    <source>
        <dbReference type="EMBL" id="ODN72790.1"/>
    </source>
</evidence>
<proteinExistence type="predicted"/>
<dbReference type="EMBL" id="AWGJ01000014">
    <property type="protein sequence ID" value="ODN72790.1"/>
    <property type="molecule type" value="Genomic_DNA"/>
</dbReference>
<name>A0A1E3H8Y9_9TREE</name>
<organism evidence="2 3">
    <name type="scientific">Cryptococcus amylolentus CBS 6039</name>
    <dbReference type="NCBI Taxonomy" id="1295533"/>
    <lineage>
        <taxon>Eukaryota</taxon>
        <taxon>Fungi</taxon>
        <taxon>Dikarya</taxon>
        <taxon>Basidiomycota</taxon>
        <taxon>Agaricomycotina</taxon>
        <taxon>Tremellomycetes</taxon>
        <taxon>Tremellales</taxon>
        <taxon>Cryptococcaceae</taxon>
        <taxon>Cryptococcus</taxon>
    </lineage>
</organism>
<comment type="caution">
    <text evidence="2">The sequence shown here is derived from an EMBL/GenBank/DDBJ whole genome shotgun (WGS) entry which is preliminary data.</text>
</comment>
<dbReference type="Proteomes" id="UP000094065">
    <property type="component" value="Unassembled WGS sequence"/>
</dbReference>
<evidence type="ECO:0000313" key="3">
    <source>
        <dbReference type="Proteomes" id="UP000094065"/>
    </source>
</evidence>
<dbReference type="RefSeq" id="XP_018988731.1">
    <property type="nucleotide sequence ID" value="XM_019143068.1"/>
</dbReference>
<protein>
    <submittedName>
        <fullName evidence="2">Uncharacterized protein</fullName>
    </submittedName>
</protein>
<feature type="compositionally biased region" description="Low complexity" evidence="1">
    <location>
        <begin position="418"/>
        <end position="445"/>
    </location>
</feature>
<reference evidence="2 3" key="1">
    <citation type="submission" date="2016-06" db="EMBL/GenBank/DDBJ databases">
        <title>Evolution of pathogenesis and genome organization in the Tremellales.</title>
        <authorList>
            <person name="Cuomo C."/>
            <person name="Litvintseva A."/>
            <person name="Heitman J."/>
            <person name="Chen Y."/>
            <person name="Sun S."/>
            <person name="Springer D."/>
            <person name="Dromer F."/>
            <person name="Young S."/>
            <person name="Zeng Q."/>
            <person name="Chapman S."/>
            <person name="Gujja S."/>
            <person name="Saif S."/>
            <person name="Birren B."/>
        </authorList>
    </citation>
    <scope>NUCLEOTIDE SEQUENCE [LARGE SCALE GENOMIC DNA]</scope>
    <source>
        <strain evidence="2 3">CBS 6039</strain>
    </source>
</reference>
<evidence type="ECO:0000256" key="1">
    <source>
        <dbReference type="SAM" id="MobiDB-lite"/>
    </source>
</evidence>
<dbReference type="AlphaFoldDB" id="A0A1E3H8Y9"/>
<sequence>MLPPSLLYHSSTPALYPTNTAHSLLVLRFSAPARVASVRIIPEGVRSLDGQGVTYPHSWSGQLLFNISPSNPVNALVSTTIDYEGGDHAVDYPIDMPEGTVSRMIMLRAPVEQLTISVYGYTNPSDEAAVPIEASDISASSVPSSEDYSWLWTWVGDSPTALLDYLSSSADSAEISRALECLDLLAETDNSVLSATLESDQYLFSILQHPSSPFARKLLDDWTYASQPPLSELLPNDHPFKPLLHPSSSERHTAAWENLSIGVPALSSILQHQTQIEEDDLLRVERAERRSNLSRLLELGERFAKEEDSEGLRLVLDLLQKAQVQDVLIWRQLVGIVPRWTTISNVLDPNYQRSLSIPSGYARKVLANILLASSEVVGKKLAFPEAKRLAEPYLAPLSPDDPLRTCFSSPPPHPSTPAVPSSTESAFLKTLSQPPLSPSQSSKTPSLPLPTLINLLAPHLAQSLSTAISPPFSIPPSYGRVEGQEGPGANASAWGGKVYSSHEFRSREMFGGGGLGIGGAGGGGGVIGGRAASKHVDQYETA</sequence>
<dbReference type="STRING" id="1295533.A0A1E3H8Y9"/>
<accession>A0A1E3H8Y9</accession>
<gene>
    <name evidence="2" type="ORF">L202_08225</name>
</gene>
<dbReference type="OrthoDB" id="2011702at2759"/>
<keyword evidence="3" id="KW-1185">Reference proteome</keyword>
<feature type="region of interest" description="Disordered" evidence="1">
    <location>
        <begin position="404"/>
        <end position="445"/>
    </location>
</feature>
<dbReference type="GeneID" id="30159534"/>